<dbReference type="Gene3D" id="2.70.98.70">
    <property type="match status" value="1"/>
</dbReference>
<dbReference type="GO" id="GO:0016829">
    <property type="term" value="F:lyase activity"/>
    <property type="evidence" value="ECO:0007669"/>
    <property type="project" value="InterPro"/>
</dbReference>
<evidence type="ECO:0000259" key="11">
    <source>
        <dbReference type="Pfam" id="PF16332"/>
    </source>
</evidence>
<dbReference type="EMBL" id="MFIX01000055">
    <property type="protein sequence ID" value="OGG05411.1"/>
    <property type="molecule type" value="Genomic_DNA"/>
</dbReference>
<dbReference type="PANTHER" id="PTHR15532:SF5">
    <property type="entry name" value="SULFOTRANSFERASE DOMAIN-CONTAINING PROTEIN"/>
    <property type="match status" value="1"/>
</dbReference>
<feature type="domain" description="Heparinase II/III-like C-terminal" evidence="10">
    <location>
        <begin position="370"/>
        <end position="532"/>
    </location>
</feature>
<evidence type="ECO:0000256" key="3">
    <source>
        <dbReference type="ARBA" id="ARBA00022692"/>
    </source>
</evidence>
<feature type="signal peptide" evidence="9">
    <location>
        <begin position="1"/>
        <end position="19"/>
    </location>
</feature>
<keyword evidence="8" id="KW-0413">Isomerase</keyword>
<dbReference type="InterPro" id="IPR008929">
    <property type="entry name" value="Chondroitin_lyas"/>
</dbReference>
<accession>A0A1F5YZ05</accession>
<feature type="chain" id="PRO_5009522723" evidence="9">
    <location>
        <begin position="20"/>
        <end position="780"/>
    </location>
</feature>
<dbReference type="STRING" id="1817867.A3F83_02980"/>
<keyword evidence="5" id="KW-1133">Transmembrane helix</keyword>
<proteinExistence type="predicted"/>
<keyword evidence="4 9" id="KW-0732">Signal</keyword>
<dbReference type="Proteomes" id="UP000179129">
    <property type="component" value="Unassembled WGS sequence"/>
</dbReference>
<gene>
    <name evidence="12" type="ORF">A3F83_02980</name>
</gene>
<dbReference type="InterPro" id="IPR012480">
    <property type="entry name" value="Hepar_II_III_C"/>
</dbReference>
<dbReference type="GO" id="GO:0030313">
    <property type="term" value="C:cell envelope"/>
    <property type="evidence" value="ECO:0007669"/>
    <property type="project" value="UniProtKB-SubCell"/>
</dbReference>
<reference evidence="12 13" key="1">
    <citation type="journal article" date="2016" name="Nat. Commun.">
        <title>Thousands of microbial genomes shed light on interconnected biogeochemical processes in an aquifer system.</title>
        <authorList>
            <person name="Anantharaman K."/>
            <person name="Brown C.T."/>
            <person name="Hug L.A."/>
            <person name="Sharon I."/>
            <person name="Castelle C.J."/>
            <person name="Probst A.J."/>
            <person name="Thomas B.C."/>
            <person name="Singh A."/>
            <person name="Wilkins M.J."/>
            <person name="Karaoz U."/>
            <person name="Brodie E.L."/>
            <person name="Williams K.H."/>
            <person name="Hubbard S.S."/>
            <person name="Banfield J.F."/>
        </authorList>
    </citation>
    <scope>NUCLEOTIDE SEQUENCE [LARGE SCALE GENOMIC DNA]</scope>
</reference>
<keyword evidence="7" id="KW-0325">Glycoprotein</keyword>
<evidence type="ECO:0000313" key="13">
    <source>
        <dbReference type="Proteomes" id="UP000179129"/>
    </source>
</evidence>
<dbReference type="Pfam" id="PF16332">
    <property type="entry name" value="DUF4962"/>
    <property type="match status" value="1"/>
</dbReference>
<comment type="caution">
    <text evidence="12">The sequence shown here is derived from an EMBL/GenBank/DDBJ whole genome shotgun (WGS) entry which is preliminary data.</text>
</comment>
<keyword evidence="6" id="KW-0472">Membrane</keyword>
<feature type="domain" description="Heparinase II N-terminal" evidence="11">
    <location>
        <begin position="102"/>
        <end position="327"/>
    </location>
</feature>
<dbReference type="Pfam" id="PF07940">
    <property type="entry name" value="Hepar_II_III_C"/>
    <property type="match status" value="1"/>
</dbReference>
<dbReference type="GO" id="GO:0047757">
    <property type="term" value="F:chondroitin-glucuronate 5-epimerase activity"/>
    <property type="evidence" value="ECO:0007669"/>
    <property type="project" value="TreeGrafter"/>
</dbReference>
<evidence type="ECO:0000313" key="12">
    <source>
        <dbReference type="EMBL" id="OGG05411.1"/>
    </source>
</evidence>
<evidence type="ECO:0000256" key="7">
    <source>
        <dbReference type="ARBA" id="ARBA00023180"/>
    </source>
</evidence>
<keyword evidence="3" id="KW-0812">Transmembrane</keyword>
<evidence type="ECO:0000256" key="1">
    <source>
        <dbReference type="ARBA" id="ARBA00004141"/>
    </source>
</evidence>
<dbReference type="InterPro" id="IPR052447">
    <property type="entry name" value="Dermatan-Sulfate_Isomerase"/>
</dbReference>
<dbReference type="SUPFAM" id="SSF48230">
    <property type="entry name" value="Chondroitin AC/alginate lyase"/>
    <property type="match status" value="1"/>
</dbReference>
<dbReference type="Gene3D" id="1.50.10.100">
    <property type="entry name" value="Chondroitin AC/alginate lyase"/>
    <property type="match status" value="1"/>
</dbReference>
<evidence type="ECO:0000256" key="6">
    <source>
        <dbReference type="ARBA" id="ARBA00023136"/>
    </source>
</evidence>
<dbReference type="PANTHER" id="PTHR15532">
    <property type="match status" value="1"/>
</dbReference>
<organism evidence="12 13">
    <name type="scientific">Candidatus Glassbacteria bacterium RIFCSPLOWO2_12_FULL_58_11</name>
    <dbReference type="NCBI Taxonomy" id="1817867"/>
    <lineage>
        <taxon>Bacteria</taxon>
        <taxon>Candidatus Glassiibacteriota</taxon>
    </lineage>
</organism>
<dbReference type="AlphaFoldDB" id="A0A1F5YZ05"/>
<evidence type="ECO:0000256" key="4">
    <source>
        <dbReference type="ARBA" id="ARBA00022729"/>
    </source>
</evidence>
<evidence type="ECO:0000259" key="10">
    <source>
        <dbReference type="Pfam" id="PF07940"/>
    </source>
</evidence>
<evidence type="ECO:0000256" key="2">
    <source>
        <dbReference type="ARBA" id="ARBA00004196"/>
    </source>
</evidence>
<protein>
    <submittedName>
        <fullName evidence="12">Uncharacterized protein</fullName>
    </submittedName>
</protein>
<evidence type="ECO:0000256" key="8">
    <source>
        <dbReference type="ARBA" id="ARBA00023235"/>
    </source>
</evidence>
<dbReference type="GO" id="GO:0016020">
    <property type="term" value="C:membrane"/>
    <property type="evidence" value="ECO:0007669"/>
    <property type="project" value="UniProtKB-SubCell"/>
</dbReference>
<evidence type="ECO:0000256" key="5">
    <source>
        <dbReference type="ARBA" id="ARBA00022989"/>
    </source>
</evidence>
<name>A0A1F5YZ05_9BACT</name>
<dbReference type="InterPro" id="IPR032518">
    <property type="entry name" value="HepII_N"/>
</dbReference>
<evidence type="ECO:0000256" key="9">
    <source>
        <dbReference type="SAM" id="SignalP"/>
    </source>
</evidence>
<sequence length="780" mass="87744">MKISRTVLLLLLTLSLPFAACNRDGGPSGLSPDVYRELKKAAGVHPRLILTGEVEEKLFPDLSTSRQWLWKRYLEDLPEKTARAGKVTEVLDRGNGNLAADLAFAWRATGSDSLFQLTKRYVFDLCAIEVWDPEYDLLHGHLLLGVALAYDWLYPSLNRAERSQIALKLGDEAQMQYQQIARNRAWYRNQYLQNHAHVNYCGLAYAAVALYGEDARAQEWLAVCEEFFTQVFALSLKDGGSIEGLSYGNYALEFCLFYAELARTCLARDYYGSPWLKNYPQYILYSLLPALRGDEWAMAFGDSPNHGNSHGPEPQCFRLAAQYADQSAQWLGTRLIELQPHGLNSASWWALLWYDPQVREADPDTFPTLKEFSEIGQVMLRSAWRDSSAALIGIKCGPYLGQTRSKDALYDLGGAHGHPDAGSFQIFARGRFLAVDPGYTYFKRTANHSTLIVKGQGQLGGEEPWFAAAEALEFHQRPAILETRSTPQADYVLADLAPAYHPALRLEKALRHFLYLKPDLLLIADQLALDNRGVVFTYPADTLQLEGGLRLEGGYVTGTRGQASFAFSGPDGWYRIAASYIDNAPLTGAYSILVNGDTIHSWQDTVEITDTHLEISPKAKLTQGSRVSFSAAPMGQGARLVKMALYGPDIDTERELSWQLHLPPGTPLERKFTRIEAAEGDNILDIYPLAPQQRNHAWAPFTVKAGAQIKETLRLEIRPVFTTNDCTMLTLLHFREKSGRPLDWLRSEINNNLVTLHWYRDQKSFALELDLESRKFSLRE</sequence>
<comment type="subcellular location">
    <subcellularLocation>
        <location evidence="2">Cell envelope</location>
    </subcellularLocation>
    <subcellularLocation>
        <location evidence="1">Membrane</location>
        <topology evidence="1">Multi-pass membrane protein</topology>
    </subcellularLocation>
</comment>